<sequence>MPQVILLPTALSEMFAQISNTGCITKADRYGLMAAILDESLSDEEKSALNRLLRAIAKGRLSLVDEISCVL</sequence>
<protein>
    <submittedName>
        <fullName evidence="1">Uncharacterized protein</fullName>
    </submittedName>
</protein>
<organism evidence="1">
    <name type="scientific">Desertifilum tharense IPPAS B-1220</name>
    <dbReference type="NCBI Taxonomy" id="1781255"/>
    <lineage>
        <taxon>Bacteria</taxon>
        <taxon>Bacillati</taxon>
        <taxon>Cyanobacteriota</taxon>
        <taxon>Cyanophyceae</taxon>
        <taxon>Desertifilales</taxon>
        <taxon>Desertifilaceae</taxon>
        <taxon>Desertifilum</taxon>
    </lineage>
</organism>
<accession>A0A1E5QEM2</accession>
<reference evidence="1" key="1">
    <citation type="submission" date="2016-09" db="EMBL/GenBank/DDBJ databases">
        <title>Draft genome of thermotolerant cyanobacterium Desertifilum sp. strain IPPAS B-1220.</title>
        <authorList>
            <person name="Sinetova M.A."/>
            <person name="Bolakhan K."/>
            <person name="Zayadan B.K."/>
            <person name="Mironov K.S."/>
            <person name="Ustinova V."/>
            <person name="Kupriyanova E.V."/>
            <person name="Sidorov R.A."/>
            <person name="Skrypnik A.N."/>
            <person name="Gogoleva N.E."/>
            <person name="Gogolev Y.V."/>
            <person name="Los D.A."/>
        </authorList>
    </citation>
    <scope>NUCLEOTIDE SEQUENCE [LARGE SCALE GENOMIC DNA]</scope>
    <source>
        <strain evidence="1">IPPAS B-1220</strain>
    </source>
</reference>
<comment type="caution">
    <text evidence="1">The sequence shown here is derived from an EMBL/GenBank/DDBJ whole genome shotgun (WGS) entry which is preliminary data.</text>
</comment>
<dbReference type="AlphaFoldDB" id="A0A1E5QEM2"/>
<dbReference type="STRING" id="1781255.BH720_23295"/>
<name>A0A1E5QEM2_9CYAN</name>
<dbReference type="RefSeq" id="WP_069969626.1">
    <property type="nucleotide sequence ID" value="NZ_CM124774.1"/>
</dbReference>
<dbReference type="OrthoDB" id="495849at2"/>
<proteinExistence type="predicted"/>
<evidence type="ECO:0000313" key="1">
    <source>
        <dbReference type="EMBL" id="OEJ72753.1"/>
    </source>
</evidence>
<dbReference type="EMBL" id="MJGC01000111">
    <property type="protein sequence ID" value="OEJ72753.1"/>
    <property type="molecule type" value="Genomic_DNA"/>
</dbReference>
<gene>
    <name evidence="1" type="ORF">BH720_23295</name>
</gene>